<name>A0A1J1H2R2_PLARL</name>
<dbReference type="Proteomes" id="UP000220158">
    <property type="component" value="Chromosome 5"/>
</dbReference>
<keyword evidence="3" id="KW-1185">Reference proteome</keyword>
<sequence length="72" mass="8442">MELSLFGIISFLFLISFCLSYDVNEKREKENLRNVSNIVTIEVLPSDEDDENYDYDYLLNEFIGINNNINNV</sequence>
<evidence type="ECO:0000256" key="1">
    <source>
        <dbReference type="SAM" id="SignalP"/>
    </source>
</evidence>
<gene>
    <name evidence="2" type="ORF">PRELSG_0516300</name>
</gene>
<proteinExistence type="predicted"/>
<evidence type="ECO:0000313" key="3">
    <source>
        <dbReference type="Proteomes" id="UP000220158"/>
    </source>
</evidence>
<accession>A0A1J1H2R2</accession>
<reference evidence="2 3" key="1">
    <citation type="submission" date="2015-04" db="EMBL/GenBank/DDBJ databases">
        <authorList>
            <consortium name="Pathogen Informatics"/>
        </authorList>
    </citation>
    <scope>NUCLEOTIDE SEQUENCE [LARGE SCALE GENOMIC DNA]</scope>
    <source>
        <strain evidence="2 3">SGS1</strain>
    </source>
</reference>
<organism evidence="2 3">
    <name type="scientific">Plasmodium relictum</name>
    <dbReference type="NCBI Taxonomy" id="85471"/>
    <lineage>
        <taxon>Eukaryota</taxon>
        <taxon>Sar</taxon>
        <taxon>Alveolata</taxon>
        <taxon>Apicomplexa</taxon>
        <taxon>Aconoidasida</taxon>
        <taxon>Haemosporida</taxon>
        <taxon>Plasmodiidae</taxon>
        <taxon>Plasmodium</taxon>
        <taxon>Plasmodium (Haemamoeba)</taxon>
    </lineage>
</organism>
<feature type="chain" id="PRO_5012656055" evidence="1">
    <location>
        <begin position="21"/>
        <end position="72"/>
    </location>
</feature>
<dbReference type="VEuPathDB" id="PlasmoDB:PRELSG_0516300"/>
<feature type="signal peptide" evidence="1">
    <location>
        <begin position="1"/>
        <end position="20"/>
    </location>
</feature>
<dbReference type="RefSeq" id="XP_028532014.1">
    <property type="nucleotide sequence ID" value="XM_028675424.1"/>
</dbReference>
<protein>
    <submittedName>
        <fullName evidence="2">Uncharacterized protein</fullName>
    </submittedName>
</protein>
<keyword evidence="1" id="KW-0732">Signal</keyword>
<dbReference type="GeneID" id="39735106"/>
<dbReference type="EMBL" id="LN835300">
    <property type="protein sequence ID" value="CRG99005.1"/>
    <property type="molecule type" value="Genomic_DNA"/>
</dbReference>
<dbReference type="AlphaFoldDB" id="A0A1J1H2R2"/>
<evidence type="ECO:0000313" key="2">
    <source>
        <dbReference type="EMBL" id="CRG99005.1"/>
    </source>
</evidence>
<dbReference type="KEGG" id="prel:PRELSG_0516300"/>